<dbReference type="SUPFAM" id="SSF117143">
    <property type="entry name" value="Flagellar hook protein flgE"/>
    <property type="match status" value="1"/>
</dbReference>
<organism evidence="6 7">
    <name type="scientific">Ammoniphilus oxalaticus</name>
    <dbReference type="NCBI Taxonomy" id="66863"/>
    <lineage>
        <taxon>Bacteria</taxon>
        <taxon>Bacillati</taxon>
        <taxon>Bacillota</taxon>
        <taxon>Bacilli</taxon>
        <taxon>Bacillales</taxon>
        <taxon>Paenibacillaceae</taxon>
        <taxon>Aneurinibacillus group</taxon>
        <taxon>Ammoniphilus</taxon>
    </lineage>
</organism>
<comment type="subcellular location">
    <subcellularLocation>
        <location evidence="2">Bacterial flagellum basal body</location>
    </subcellularLocation>
</comment>
<dbReference type="GO" id="GO:0071978">
    <property type="term" value="P:bacterial-type flagellum-dependent swarming motility"/>
    <property type="evidence" value="ECO:0007669"/>
    <property type="project" value="TreeGrafter"/>
</dbReference>
<proteinExistence type="inferred from homology"/>
<dbReference type="InterPro" id="IPR020013">
    <property type="entry name" value="Flagellar_FlgE/F/G"/>
</dbReference>
<dbReference type="AlphaFoldDB" id="A0A419SJV8"/>
<dbReference type="InterPro" id="IPR053967">
    <property type="entry name" value="LlgE_F_G-like_D1"/>
</dbReference>
<dbReference type="InterPro" id="IPR001444">
    <property type="entry name" value="Flag_bb_rod_N"/>
</dbReference>
<dbReference type="Pfam" id="PF06429">
    <property type="entry name" value="Flg_bbr_C"/>
    <property type="match status" value="1"/>
</dbReference>
<sequence length="277" mass="30666">MNTSLYISNGALQAYQQRLDTVSYNIANVNTVGYKQREASFAENLATEVDNQPNRDEEIGRRSPHEIRVGYGARLGQTSINMKQGGAKETGQPFDIMVEGDGLFVVSDETGALRYTRDGAFKQSPAEEEDFYYLVTAQGDYLLDDFGEPLEIDTGYDVKLLENGDIQLTNQADPTDAWIHWQRIGLVQVNNPQLLRSVGDNQYALDEEAISAGAVEPLDLDDADAPKLRQGFLETSNVNIAKEMSELLISQRGFQMNARAVSFADQMLGVANGIINR</sequence>
<feature type="domain" description="Flagellar basal-body/hook protein C-terminal" evidence="4">
    <location>
        <begin position="229"/>
        <end position="273"/>
    </location>
</feature>
<evidence type="ECO:0000313" key="6">
    <source>
        <dbReference type="EMBL" id="RKD24219.1"/>
    </source>
</evidence>
<comment type="caution">
    <text evidence="6">The sequence shown here is derived from an EMBL/GenBank/DDBJ whole genome shotgun (WGS) entry which is preliminary data.</text>
</comment>
<name>A0A419SJV8_9BACL</name>
<dbReference type="EMBL" id="MCHY01000008">
    <property type="protein sequence ID" value="RKD24219.1"/>
    <property type="molecule type" value="Genomic_DNA"/>
</dbReference>
<reference evidence="6 7" key="1">
    <citation type="submission" date="2016-08" db="EMBL/GenBank/DDBJ databases">
        <title>Novel Firmicute Genomes.</title>
        <authorList>
            <person name="Poppleton D.I."/>
            <person name="Gribaldo S."/>
        </authorList>
    </citation>
    <scope>NUCLEOTIDE SEQUENCE [LARGE SCALE GENOMIC DNA]</scope>
    <source>
        <strain evidence="6 7">RAOx-1</strain>
    </source>
</reference>
<keyword evidence="2" id="KW-0975">Bacterial flagellum</keyword>
<feature type="domain" description="Flagellar hook protein FlgE/F/G-like D1" evidence="5">
    <location>
        <begin position="97"/>
        <end position="154"/>
    </location>
</feature>
<evidence type="ECO:0000259" key="4">
    <source>
        <dbReference type="Pfam" id="PF06429"/>
    </source>
</evidence>
<dbReference type="Proteomes" id="UP000284219">
    <property type="component" value="Unassembled WGS sequence"/>
</dbReference>
<dbReference type="PANTHER" id="PTHR30435">
    <property type="entry name" value="FLAGELLAR PROTEIN"/>
    <property type="match status" value="1"/>
</dbReference>
<dbReference type="PANTHER" id="PTHR30435:SF19">
    <property type="entry name" value="FLAGELLAR BASAL-BODY ROD PROTEIN FLGG"/>
    <property type="match status" value="1"/>
</dbReference>
<dbReference type="NCBIfam" id="TIGR03506">
    <property type="entry name" value="FlgEFG_subfam"/>
    <property type="match status" value="1"/>
</dbReference>
<accession>A0A419SJV8</accession>
<dbReference type="Pfam" id="PF22692">
    <property type="entry name" value="LlgE_F_G_D1"/>
    <property type="match status" value="1"/>
</dbReference>
<evidence type="ECO:0000256" key="1">
    <source>
        <dbReference type="ARBA" id="ARBA00009677"/>
    </source>
</evidence>
<dbReference type="RefSeq" id="WP_120189484.1">
    <property type="nucleotide sequence ID" value="NZ_MCHY01000008.1"/>
</dbReference>
<gene>
    <name evidence="6" type="ORF">BEP19_07385</name>
</gene>
<feature type="domain" description="Flagellar basal body rod protein N-terminal" evidence="3">
    <location>
        <begin position="5"/>
        <end position="35"/>
    </location>
</feature>
<dbReference type="InterPro" id="IPR010930">
    <property type="entry name" value="Flg_bb/hook_C_dom"/>
</dbReference>
<comment type="similarity">
    <text evidence="1 2">Belongs to the flagella basal body rod proteins family.</text>
</comment>
<keyword evidence="7" id="KW-1185">Reference proteome</keyword>
<evidence type="ECO:0000259" key="3">
    <source>
        <dbReference type="Pfam" id="PF00460"/>
    </source>
</evidence>
<dbReference type="Pfam" id="PF00460">
    <property type="entry name" value="Flg_bb_rod"/>
    <property type="match status" value="1"/>
</dbReference>
<evidence type="ECO:0000313" key="7">
    <source>
        <dbReference type="Proteomes" id="UP000284219"/>
    </source>
</evidence>
<evidence type="ECO:0000256" key="2">
    <source>
        <dbReference type="RuleBase" id="RU362116"/>
    </source>
</evidence>
<evidence type="ECO:0000259" key="5">
    <source>
        <dbReference type="Pfam" id="PF22692"/>
    </source>
</evidence>
<dbReference type="GO" id="GO:0009425">
    <property type="term" value="C:bacterial-type flagellum basal body"/>
    <property type="evidence" value="ECO:0007669"/>
    <property type="project" value="UniProtKB-SubCell"/>
</dbReference>
<dbReference type="OrthoDB" id="9800375at2"/>
<dbReference type="InterPro" id="IPR037925">
    <property type="entry name" value="FlgE/F/G-like"/>
</dbReference>
<protein>
    <submittedName>
        <fullName evidence="6">Uncharacterized protein</fullName>
    </submittedName>
</protein>